<feature type="domain" description="MULE transposase" evidence="1">
    <location>
        <begin position="16"/>
        <end position="108"/>
    </location>
</feature>
<gene>
    <name evidence="2" type="ORF">RirG_222750</name>
</gene>
<dbReference type="PANTHER" id="PTHR47718">
    <property type="entry name" value="OS01G0519700 PROTEIN"/>
    <property type="match status" value="1"/>
</dbReference>
<dbReference type="HOGENOM" id="CLU_108669_2_0_1"/>
<dbReference type="EMBL" id="JEMT01028041">
    <property type="protein sequence ID" value="EXX55726.1"/>
    <property type="molecule type" value="Genomic_DNA"/>
</dbReference>
<dbReference type="Pfam" id="PF10551">
    <property type="entry name" value="MULE"/>
    <property type="match status" value="1"/>
</dbReference>
<organism evidence="2 3">
    <name type="scientific">Rhizophagus irregularis (strain DAOM 197198w)</name>
    <name type="common">Glomus intraradices</name>
    <dbReference type="NCBI Taxonomy" id="1432141"/>
    <lineage>
        <taxon>Eukaryota</taxon>
        <taxon>Fungi</taxon>
        <taxon>Fungi incertae sedis</taxon>
        <taxon>Mucoromycota</taxon>
        <taxon>Glomeromycotina</taxon>
        <taxon>Glomeromycetes</taxon>
        <taxon>Glomerales</taxon>
        <taxon>Glomeraceae</taxon>
        <taxon>Rhizophagus</taxon>
    </lineage>
</organism>
<evidence type="ECO:0000313" key="2">
    <source>
        <dbReference type="EMBL" id="EXX55726.1"/>
    </source>
</evidence>
<proteinExistence type="predicted"/>
<protein>
    <recommendedName>
        <fullName evidence="1">MULE transposase domain-containing protein</fullName>
    </recommendedName>
</protein>
<name>A0A015K8G1_RHIIW</name>
<reference evidence="2 3" key="1">
    <citation type="submission" date="2014-02" db="EMBL/GenBank/DDBJ databases">
        <title>Single nucleus genome sequencing reveals high similarity among nuclei of an endomycorrhizal fungus.</title>
        <authorList>
            <person name="Lin K."/>
            <person name="Geurts R."/>
            <person name="Zhang Z."/>
            <person name="Limpens E."/>
            <person name="Saunders D.G."/>
            <person name="Mu D."/>
            <person name="Pang E."/>
            <person name="Cao H."/>
            <person name="Cha H."/>
            <person name="Lin T."/>
            <person name="Zhou Q."/>
            <person name="Shang Y."/>
            <person name="Li Y."/>
            <person name="Ivanov S."/>
            <person name="Sharma T."/>
            <person name="Velzen R.V."/>
            <person name="Ruijter N.D."/>
            <person name="Aanen D.K."/>
            <person name="Win J."/>
            <person name="Kamoun S."/>
            <person name="Bisseling T."/>
            <person name="Huang S."/>
        </authorList>
    </citation>
    <scope>NUCLEOTIDE SEQUENCE [LARGE SCALE GENOMIC DNA]</scope>
    <source>
        <strain evidence="3">DAOM197198w</strain>
    </source>
</reference>
<dbReference type="AlphaFoldDB" id="A0A015K8G1"/>
<sequence length="119" mass="13766">MSPTHIALWLEYHDIILNDNTAKTNRYNMPLSLFLAVDNNTRSRLVAQALISDETTESYKWILECTKKATMIKPLVFVTNTDPAMDAAIEQIYETTYPIHYIFHISENLPKNTKFKLSN</sequence>
<dbReference type="Proteomes" id="UP000022910">
    <property type="component" value="Unassembled WGS sequence"/>
</dbReference>
<keyword evidence="3" id="KW-1185">Reference proteome</keyword>
<evidence type="ECO:0000313" key="3">
    <source>
        <dbReference type="Proteomes" id="UP000022910"/>
    </source>
</evidence>
<comment type="caution">
    <text evidence="2">The sequence shown here is derived from an EMBL/GenBank/DDBJ whole genome shotgun (WGS) entry which is preliminary data.</text>
</comment>
<dbReference type="STRING" id="1432141.A0A015K8G1"/>
<dbReference type="InterPro" id="IPR018289">
    <property type="entry name" value="MULE_transposase_dom"/>
</dbReference>
<accession>A0A015K8G1</accession>
<dbReference type="OrthoDB" id="2440185at2759"/>
<evidence type="ECO:0000259" key="1">
    <source>
        <dbReference type="Pfam" id="PF10551"/>
    </source>
</evidence>